<protein>
    <submittedName>
        <fullName evidence="2">Uncharacterized protein</fullName>
    </submittedName>
</protein>
<keyword evidence="1" id="KW-0472">Membrane</keyword>
<keyword evidence="3" id="KW-1185">Reference proteome</keyword>
<reference evidence="2 3" key="1">
    <citation type="journal article" date="2024" name="Plant Biotechnol. J.">
        <title>Dendrobium thyrsiflorum genome and its molecular insights into genes involved in important horticultural traits.</title>
        <authorList>
            <person name="Chen B."/>
            <person name="Wang J.Y."/>
            <person name="Zheng P.J."/>
            <person name="Li K.L."/>
            <person name="Liang Y.M."/>
            <person name="Chen X.F."/>
            <person name="Zhang C."/>
            <person name="Zhao X."/>
            <person name="He X."/>
            <person name="Zhang G.Q."/>
            <person name="Liu Z.J."/>
            <person name="Xu Q."/>
        </authorList>
    </citation>
    <scope>NUCLEOTIDE SEQUENCE [LARGE SCALE GENOMIC DNA]</scope>
    <source>
        <strain evidence="2">GZMU011</strain>
    </source>
</reference>
<dbReference type="EMBL" id="JANQDX010000018">
    <property type="protein sequence ID" value="KAL0905796.1"/>
    <property type="molecule type" value="Genomic_DNA"/>
</dbReference>
<proteinExistence type="predicted"/>
<dbReference type="Proteomes" id="UP001552299">
    <property type="component" value="Unassembled WGS sequence"/>
</dbReference>
<organism evidence="2 3">
    <name type="scientific">Dendrobium thyrsiflorum</name>
    <name type="common">Pinecone-like raceme dendrobium</name>
    <name type="synonym">Orchid</name>
    <dbReference type="NCBI Taxonomy" id="117978"/>
    <lineage>
        <taxon>Eukaryota</taxon>
        <taxon>Viridiplantae</taxon>
        <taxon>Streptophyta</taxon>
        <taxon>Embryophyta</taxon>
        <taxon>Tracheophyta</taxon>
        <taxon>Spermatophyta</taxon>
        <taxon>Magnoliopsida</taxon>
        <taxon>Liliopsida</taxon>
        <taxon>Asparagales</taxon>
        <taxon>Orchidaceae</taxon>
        <taxon>Epidendroideae</taxon>
        <taxon>Malaxideae</taxon>
        <taxon>Dendrobiinae</taxon>
        <taxon>Dendrobium</taxon>
    </lineage>
</organism>
<name>A0ABD0U1D1_DENTH</name>
<keyword evidence="1" id="KW-0812">Transmembrane</keyword>
<feature type="transmembrane region" description="Helical" evidence="1">
    <location>
        <begin position="6"/>
        <end position="25"/>
    </location>
</feature>
<comment type="caution">
    <text evidence="2">The sequence shown here is derived from an EMBL/GenBank/DDBJ whole genome shotgun (WGS) entry which is preliminary data.</text>
</comment>
<evidence type="ECO:0000313" key="3">
    <source>
        <dbReference type="Proteomes" id="UP001552299"/>
    </source>
</evidence>
<evidence type="ECO:0000256" key="1">
    <source>
        <dbReference type="SAM" id="Phobius"/>
    </source>
</evidence>
<dbReference type="AlphaFoldDB" id="A0ABD0U1D1"/>
<feature type="transmembrane region" description="Helical" evidence="1">
    <location>
        <begin position="46"/>
        <end position="68"/>
    </location>
</feature>
<gene>
    <name evidence="2" type="ORF">M5K25_024235</name>
</gene>
<sequence length="358" mass="40418">MKKMRMIENILIWEMIIMEMSLFAYELAWRRNPSFDTKKSMENSILCWPVIVICLGPFGGRLVVRWWVDRTPTSIGGQVKVRRNFRPQVVVRQNFEPQVVVRCNSRRHVVVRRNFGPQVVVRQNSGPQVVVRQNSGLQVMVRRNFGPQMVVQQNSGPQVVVRYNSGCRVVVRQNSGPQVVVLQNSRLQVVVRPRYDVSRWFDGAPAISGGSAKLWAVVDEARRLERLLSSDISQEYRSQRAMEVKVGVKGLLYNVILCGSDPPGIDHTVIEMHISRIKDLIDILLGCLTYPRLYVRAVLSDTFKIPYQTAPVLSMWNRAPFNSSNNIYTYVSPSGAINILPSVVFSAAAAVEGPPVAG</sequence>
<keyword evidence="1" id="KW-1133">Transmembrane helix</keyword>
<evidence type="ECO:0000313" key="2">
    <source>
        <dbReference type="EMBL" id="KAL0905796.1"/>
    </source>
</evidence>
<accession>A0ABD0U1D1</accession>